<protein>
    <submittedName>
        <fullName evidence="1">Uncharacterized protein</fullName>
    </submittedName>
</protein>
<organism evidence="1 2">
    <name type="scientific">Candidatus Neomicrothrix subdominans</name>
    <dbReference type="NCBI Taxonomy" id="2954438"/>
    <lineage>
        <taxon>Bacteria</taxon>
        <taxon>Bacillati</taxon>
        <taxon>Actinomycetota</taxon>
        <taxon>Acidimicrobiia</taxon>
        <taxon>Acidimicrobiales</taxon>
        <taxon>Microthrixaceae</taxon>
        <taxon>Candidatus Neomicrothrix</taxon>
    </lineage>
</organism>
<dbReference type="Proteomes" id="UP000727993">
    <property type="component" value="Unassembled WGS sequence"/>
</dbReference>
<evidence type="ECO:0000313" key="1">
    <source>
        <dbReference type="EMBL" id="MBK9297371.1"/>
    </source>
</evidence>
<reference evidence="1 2" key="1">
    <citation type="submission" date="2020-10" db="EMBL/GenBank/DDBJ databases">
        <title>Connecting structure to function with the recovery of over 1000 high-quality activated sludge metagenome-assembled genomes encoding full-length rRNA genes using long-read sequencing.</title>
        <authorList>
            <person name="Singleton C.M."/>
            <person name="Petriglieri F."/>
            <person name="Kristensen J.M."/>
            <person name="Kirkegaard R.H."/>
            <person name="Michaelsen T.Y."/>
            <person name="Andersen M.H."/>
            <person name="Karst S.M."/>
            <person name="Dueholm M.S."/>
            <person name="Nielsen P.H."/>
            <person name="Albertsen M."/>
        </authorList>
    </citation>
    <scope>NUCLEOTIDE SEQUENCE [LARGE SCALE GENOMIC DNA]</scope>
    <source>
        <strain evidence="1">Lyne_18-Q3-R50-59_MAXAC.006</strain>
    </source>
</reference>
<dbReference type="EMBL" id="JADJZA010000007">
    <property type="protein sequence ID" value="MBK9297371.1"/>
    <property type="molecule type" value="Genomic_DNA"/>
</dbReference>
<name>A0A936TDA4_9ACTN</name>
<sequence>MPTLTFEGETHGEIVVKVRRWLASLEGDPTGQLSPAEAITQGAEVTKEALRVIASSAPGPIAQSDLIKTLTTMGYKATDASADALMSSLDGIEEATGGSVVRQVTEAGRKAAWEMNSTIAKQLLRSLRP</sequence>
<accession>A0A936TDA4</accession>
<gene>
    <name evidence="1" type="ORF">IPN02_11180</name>
</gene>
<comment type="caution">
    <text evidence="1">The sequence shown here is derived from an EMBL/GenBank/DDBJ whole genome shotgun (WGS) entry which is preliminary data.</text>
</comment>
<evidence type="ECO:0000313" key="2">
    <source>
        <dbReference type="Proteomes" id="UP000727993"/>
    </source>
</evidence>
<proteinExistence type="predicted"/>
<dbReference type="AlphaFoldDB" id="A0A936TDA4"/>